<evidence type="ECO:0000313" key="3">
    <source>
        <dbReference type="Proteomes" id="UP000623467"/>
    </source>
</evidence>
<gene>
    <name evidence="2" type="ORF">MSAN_00600200</name>
</gene>
<name>A0A8H6ZDZ6_9AGAR</name>
<dbReference type="Proteomes" id="UP000623467">
    <property type="component" value="Unassembled WGS sequence"/>
</dbReference>
<protein>
    <recommendedName>
        <fullName evidence="4">Secreted protein</fullName>
    </recommendedName>
</protein>
<evidence type="ECO:0008006" key="4">
    <source>
        <dbReference type="Google" id="ProtNLM"/>
    </source>
</evidence>
<feature type="chain" id="PRO_5034789430" description="Secreted protein" evidence="1">
    <location>
        <begin position="17"/>
        <end position="125"/>
    </location>
</feature>
<evidence type="ECO:0000313" key="2">
    <source>
        <dbReference type="EMBL" id="KAF7373880.1"/>
    </source>
</evidence>
<feature type="signal peptide" evidence="1">
    <location>
        <begin position="1"/>
        <end position="16"/>
    </location>
</feature>
<sequence>MQSFFLLLAAALGTSASVVARAPLEINTPASAAQCEPLLITWSGGISPYVVFFCSQAVQTNPIQPTPLVDFGLVTGNSLTWIVNATLGQSLILEVTDDEANGLHTVTSAPFNVVDGAGAGCINGN</sequence>
<organism evidence="2 3">
    <name type="scientific">Mycena sanguinolenta</name>
    <dbReference type="NCBI Taxonomy" id="230812"/>
    <lineage>
        <taxon>Eukaryota</taxon>
        <taxon>Fungi</taxon>
        <taxon>Dikarya</taxon>
        <taxon>Basidiomycota</taxon>
        <taxon>Agaricomycotina</taxon>
        <taxon>Agaricomycetes</taxon>
        <taxon>Agaricomycetidae</taxon>
        <taxon>Agaricales</taxon>
        <taxon>Marasmiineae</taxon>
        <taxon>Mycenaceae</taxon>
        <taxon>Mycena</taxon>
    </lineage>
</organism>
<comment type="caution">
    <text evidence="2">The sequence shown here is derived from an EMBL/GenBank/DDBJ whole genome shotgun (WGS) entry which is preliminary data.</text>
</comment>
<evidence type="ECO:0000256" key="1">
    <source>
        <dbReference type="SAM" id="SignalP"/>
    </source>
</evidence>
<accession>A0A8H6ZDZ6</accession>
<reference evidence="2" key="1">
    <citation type="submission" date="2020-05" db="EMBL/GenBank/DDBJ databases">
        <title>Mycena genomes resolve the evolution of fungal bioluminescence.</title>
        <authorList>
            <person name="Tsai I.J."/>
        </authorList>
    </citation>
    <scope>NUCLEOTIDE SEQUENCE</scope>
    <source>
        <strain evidence="2">160909Yilan</strain>
    </source>
</reference>
<dbReference type="EMBL" id="JACAZH010000003">
    <property type="protein sequence ID" value="KAF7373880.1"/>
    <property type="molecule type" value="Genomic_DNA"/>
</dbReference>
<dbReference type="OrthoDB" id="3362246at2759"/>
<keyword evidence="1" id="KW-0732">Signal</keyword>
<keyword evidence="3" id="KW-1185">Reference proteome</keyword>
<dbReference type="AlphaFoldDB" id="A0A8H6ZDZ6"/>
<proteinExistence type="predicted"/>